<dbReference type="Gene3D" id="1.10.10.10">
    <property type="entry name" value="Winged helix-like DNA-binding domain superfamily/Winged helix DNA-binding domain"/>
    <property type="match status" value="1"/>
</dbReference>
<dbReference type="GO" id="GO:0003700">
    <property type="term" value="F:DNA-binding transcription factor activity"/>
    <property type="evidence" value="ECO:0007669"/>
    <property type="project" value="InterPro"/>
</dbReference>
<organism evidence="6 7">
    <name type="scientific">Pseudomonas fluorescens</name>
    <dbReference type="NCBI Taxonomy" id="294"/>
    <lineage>
        <taxon>Bacteria</taxon>
        <taxon>Pseudomonadati</taxon>
        <taxon>Pseudomonadota</taxon>
        <taxon>Gammaproteobacteria</taxon>
        <taxon>Pseudomonadales</taxon>
        <taxon>Pseudomonadaceae</taxon>
        <taxon>Pseudomonas</taxon>
    </lineage>
</organism>
<evidence type="ECO:0000256" key="2">
    <source>
        <dbReference type="ARBA" id="ARBA00023015"/>
    </source>
</evidence>
<accession>A0A5E6YXM3</accession>
<dbReference type="Proteomes" id="UP000326437">
    <property type="component" value="Unassembled WGS sequence"/>
</dbReference>
<dbReference type="GO" id="GO:0043565">
    <property type="term" value="F:sequence-specific DNA binding"/>
    <property type="evidence" value="ECO:0007669"/>
    <property type="project" value="TreeGrafter"/>
</dbReference>
<gene>
    <name evidence="6" type="primary">dmlR_12</name>
    <name evidence="6" type="ORF">PS685_02491</name>
</gene>
<dbReference type="Pfam" id="PF03466">
    <property type="entry name" value="LysR_substrate"/>
    <property type="match status" value="1"/>
</dbReference>
<dbReference type="InterPro" id="IPR036390">
    <property type="entry name" value="WH_DNA-bd_sf"/>
</dbReference>
<evidence type="ECO:0000313" key="6">
    <source>
        <dbReference type="EMBL" id="VVN57404.1"/>
    </source>
</evidence>
<dbReference type="RefSeq" id="WP_150628833.1">
    <property type="nucleotide sequence ID" value="NZ_CABVHO010000024.1"/>
</dbReference>
<dbReference type="CDD" id="cd08422">
    <property type="entry name" value="PBP2_CrgA_like"/>
    <property type="match status" value="1"/>
</dbReference>
<name>A0A5E6YXM3_PSEFL</name>
<dbReference type="OrthoDB" id="9815676at2"/>
<dbReference type="PROSITE" id="PS50931">
    <property type="entry name" value="HTH_LYSR"/>
    <property type="match status" value="1"/>
</dbReference>
<comment type="similarity">
    <text evidence="1">Belongs to the LysR transcriptional regulatory family.</text>
</comment>
<keyword evidence="4" id="KW-0804">Transcription</keyword>
<dbReference type="InterPro" id="IPR000847">
    <property type="entry name" value="LysR_HTH_N"/>
</dbReference>
<dbReference type="InterPro" id="IPR005119">
    <property type="entry name" value="LysR_subst-bd"/>
</dbReference>
<evidence type="ECO:0000259" key="5">
    <source>
        <dbReference type="PROSITE" id="PS50931"/>
    </source>
</evidence>
<dbReference type="SUPFAM" id="SSF53850">
    <property type="entry name" value="Periplasmic binding protein-like II"/>
    <property type="match status" value="1"/>
</dbReference>
<reference evidence="6 7" key="1">
    <citation type="submission" date="2019-09" db="EMBL/GenBank/DDBJ databases">
        <authorList>
            <person name="Chandra G."/>
            <person name="Truman W A."/>
        </authorList>
    </citation>
    <scope>NUCLEOTIDE SEQUENCE [LARGE SCALE GENOMIC DNA]</scope>
    <source>
        <strain evidence="6">PS685</strain>
    </source>
</reference>
<dbReference type="PANTHER" id="PTHR30537">
    <property type="entry name" value="HTH-TYPE TRANSCRIPTIONAL REGULATOR"/>
    <property type="match status" value="1"/>
</dbReference>
<evidence type="ECO:0000256" key="1">
    <source>
        <dbReference type="ARBA" id="ARBA00009437"/>
    </source>
</evidence>
<sequence length="312" mass="34775">MTSSRGINTARWILTFAKIVECGSISKASQALAQDKAVTSRQLRDLEDSMGIRLLNRNTRHLSLTDMGAVIHERAVKIAQELEGLRADAEQFKGLPSGVLKISTSVAFGRLYVLPMLVNFTKNHPLISIELCLLDRHVNLIEEGYDLLLRLCNEPPANLSAKFLCRLTYELVATADVLNTGHPVRHPEDLVRYNCLFYGFHNRKTTWNLIRNGVHHPVDVCNSFSVNNSEALRDLVLSGAGIALLPTFAVAKDLACKTLERVLPDYTITGSTGNSLYLIHMPGRYLPVKTRTFIDFLKGQWAPLPPWESATP</sequence>
<dbReference type="AlphaFoldDB" id="A0A5E6YXM3"/>
<proteinExistence type="inferred from homology"/>
<dbReference type="InterPro" id="IPR036388">
    <property type="entry name" value="WH-like_DNA-bd_sf"/>
</dbReference>
<dbReference type="InterPro" id="IPR058163">
    <property type="entry name" value="LysR-type_TF_proteobact-type"/>
</dbReference>
<keyword evidence="3" id="KW-0238">DNA-binding</keyword>
<dbReference type="PANTHER" id="PTHR30537:SF66">
    <property type="entry name" value="IRON-REGULATED VIRULENCE REGULATORY PROTEIN IRGB"/>
    <property type="match status" value="1"/>
</dbReference>
<dbReference type="GO" id="GO:0006351">
    <property type="term" value="P:DNA-templated transcription"/>
    <property type="evidence" value="ECO:0007669"/>
    <property type="project" value="TreeGrafter"/>
</dbReference>
<evidence type="ECO:0000313" key="7">
    <source>
        <dbReference type="Proteomes" id="UP000326437"/>
    </source>
</evidence>
<evidence type="ECO:0000256" key="3">
    <source>
        <dbReference type="ARBA" id="ARBA00023125"/>
    </source>
</evidence>
<dbReference type="SUPFAM" id="SSF46785">
    <property type="entry name" value="Winged helix' DNA-binding domain"/>
    <property type="match status" value="1"/>
</dbReference>
<feature type="domain" description="HTH lysR-type" evidence="5">
    <location>
        <begin position="8"/>
        <end position="65"/>
    </location>
</feature>
<dbReference type="Gene3D" id="3.40.190.290">
    <property type="match status" value="1"/>
</dbReference>
<dbReference type="EMBL" id="CABVHO010000024">
    <property type="protein sequence ID" value="VVN57404.1"/>
    <property type="molecule type" value="Genomic_DNA"/>
</dbReference>
<protein>
    <submittedName>
        <fullName evidence="6">HTH-type transcriptional regulator DmlR</fullName>
    </submittedName>
</protein>
<evidence type="ECO:0000256" key="4">
    <source>
        <dbReference type="ARBA" id="ARBA00023163"/>
    </source>
</evidence>
<keyword evidence="2" id="KW-0805">Transcription regulation</keyword>
<dbReference type="Pfam" id="PF00126">
    <property type="entry name" value="HTH_1"/>
    <property type="match status" value="1"/>
</dbReference>